<comment type="pathway">
    <text evidence="2 11">Protein modification; protein glycosylation.</text>
</comment>
<comment type="cofactor">
    <cofactor evidence="11">
        <name>Mn(2+)</name>
        <dbReference type="ChEBI" id="CHEBI:29035"/>
    </cofactor>
</comment>
<organism evidence="14 15">
    <name type="scientific">Steinernema carpocapsae</name>
    <name type="common">Entomopathogenic nematode</name>
    <dbReference type="NCBI Taxonomy" id="34508"/>
    <lineage>
        <taxon>Eukaryota</taxon>
        <taxon>Metazoa</taxon>
        <taxon>Ecdysozoa</taxon>
        <taxon>Nematoda</taxon>
        <taxon>Chromadorea</taxon>
        <taxon>Rhabditida</taxon>
        <taxon>Tylenchina</taxon>
        <taxon>Panagrolaimomorpha</taxon>
        <taxon>Strongyloidoidea</taxon>
        <taxon>Steinernematidae</taxon>
        <taxon>Steinernema</taxon>
    </lineage>
</organism>
<dbReference type="GO" id="GO:0016020">
    <property type="term" value="C:membrane"/>
    <property type="evidence" value="ECO:0007669"/>
    <property type="project" value="UniProtKB-SubCell"/>
</dbReference>
<dbReference type="PANTHER" id="PTHR19300:SF57">
    <property type="entry name" value="BETA-1,4-N-ACETYLGALACTOSAMINYLTRANSFERASE"/>
    <property type="match status" value="1"/>
</dbReference>
<keyword evidence="11" id="KW-0479">Metal-binding</keyword>
<keyword evidence="4 11" id="KW-0328">Glycosyltransferase</keyword>
<dbReference type="STRING" id="34508.A0A4U5M5Y0"/>
<evidence type="ECO:0000256" key="9">
    <source>
        <dbReference type="ARBA" id="ARBA00023136"/>
    </source>
</evidence>
<dbReference type="InterPro" id="IPR027791">
    <property type="entry name" value="Galactosyl_T_C"/>
</dbReference>
<evidence type="ECO:0000256" key="6">
    <source>
        <dbReference type="ARBA" id="ARBA00022692"/>
    </source>
</evidence>
<keyword evidence="5 11" id="KW-0808">Transferase</keyword>
<evidence type="ECO:0000313" key="15">
    <source>
        <dbReference type="Proteomes" id="UP000298663"/>
    </source>
</evidence>
<dbReference type="Proteomes" id="UP000298663">
    <property type="component" value="Unassembled WGS sequence"/>
</dbReference>
<evidence type="ECO:0000259" key="13">
    <source>
        <dbReference type="Pfam" id="PF13733"/>
    </source>
</evidence>
<dbReference type="GO" id="GO:0005975">
    <property type="term" value="P:carbohydrate metabolic process"/>
    <property type="evidence" value="ECO:0007669"/>
    <property type="project" value="InterPro"/>
</dbReference>
<dbReference type="Pfam" id="PF13733">
    <property type="entry name" value="Glyco_transf_7N"/>
    <property type="match status" value="1"/>
</dbReference>
<dbReference type="GO" id="GO:0008378">
    <property type="term" value="F:galactosyltransferase activity"/>
    <property type="evidence" value="ECO:0007669"/>
    <property type="project" value="TreeGrafter"/>
</dbReference>
<feature type="domain" description="Galactosyltransferase C-terminal" evidence="12">
    <location>
        <begin position="184"/>
        <end position="261"/>
    </location>
</feature>
<dbReference type="UniPathway" id="UPA00378"/>
<reference evidence="14 15" key="1">
    <citation type="journal article" date="2015" name="Genome Biol.">
        <title>Comparative genomics of Steinernema reveals deeply conserved gene regulatory networks.</title>
        <authorList>
            <person name="Dillman A.R."/>
            <person name="Macchietto M."/>
            <person name="Porter C.F."/>
            <person name="Rogers A."/>
            <person name="Williams B."/>
            <person name="Antoshechkin I."/>
            <person name="Lee M.M."/>
            <person name="Goodwin Z."/>
            <person name="Lu X."/>
            <person name="Lewis E.E."/>
            <person name="Goodrich-Blair H."/>
            <person name="Stock S.P."/>
            <person name="Adams B.J."/>
            <person name="Sternberg P.W."/>
            <person name="Mortazavi A."/>
        </authorList>
    </citation>
    <scope>NUCLEOTIDE SEQUENCE [LARGE SCALE GENOMIC DNA]</scope>
    <source>
        <strain evidence="14 15">ALL</strain>
    </source>
</reference>
<accession>A0A4U5M5Y0</accession>
<comment type="function">
    <text evidence="11">Catalyzes the transfer of galactose onto proteins or lipids.</text>
</comment>
<evidence type="ECO:0000256" key="3">
    <source>
        <dbReference type="ARBA" id="ARBA00005735"/>
    </source>
</evidence>
<evidence type="ECO:0000259" key="12">
    <source>
        <dbReference type="Pfam" id="PF02709"/>
    </source>
</evidence>
<evidence type="ECO:0000256" key="5">
    <source>
        <dbReference type="ARBA" id="ARBA00022679"/>
    </source>
</evidence>
<comment type="similarity">
    <text evidence="3 11">Belongs to the glycosyltransferase 7 family.</text>
</comment>
<feature type="domain" description="Galactosyltransferase N-terminal" evidence="13">
    <location>
        <begin position="52"/>
        <end position="179"/>
    </location>
</feature>
<evidence type="ECO:0000313" key="14">
    <source>
        <dbReference type="EMBL" id="TKR64212.1"/>
    </source>
</evidence>
<evidence type="ECO:0000256" key="8">
    <source>
        <dbReference type="ARBA" id="ARBA00022989"/>
    </source>
</evidence>
<dbReference type="Gene3D" id="3.90.550.10">
    <property type="entry name" value="Spore Coat Polysaccharide Biosynthesis Protein SpsA, Chain A"/>
    <property type="match status" value="1"/>
</dbReference>
<keyword evidence="6" id="KW-0812">Transmembrane</keyword>
<dbReference type="InterPro" id="IPR003859">
    <property type="entry name" value="Galactosyl_T"/>
</dbReference>
<dbReference type="GO" id="GO:0006688">
    <property type="term" value="P:glycosphingolipid biosynthetic process"/>
    <property type="evidence" value="ECO:0007669"/>
    <property type="project" value="TreeGrafter"/>
</dbReference>
<evidence type="ECO:0000256" key="1">
    <source>
        <dbReference type="ARBA" id="ARBA00004606"/>
    </source>
</evidence>
<keyword evidence="9" id="KW-0472">Membrane</keyword>
<evidence type="ECO:0000256" key="4">
    <source>
        <dbReference type="ARBA" id="ARBA00022676"/>
    </source>
</evidence>
<evidence type="ECO:0000256" key="11">
    <source>
        <dbReference type="RuleBase" id="RU368121"/>
    </source>
</evidence>
<keyword evidence="10 11" id="KW-0325">Glycoprotein</keyword>
<dbReference type="InterPro" id="IPR027995">
    <property type="entry name" value="Galactosyl_T_N"/>
</dbReference>
<comment type="subcellular location">
    <subcellularLocation>
        <location evidence="1 11">Membrane</location>
        <topology evidence="1 11">Single-pass type II membrane protein</topology>
    </subcellularLocation>
</comment>
<dbReference type="GO" id="GO:0005794">
    <property type="term" value="C:Golgi apparatus"/>
    <property type="evidence" value="ECO:0007669"/>
    <property type="project" value="TreeGrafter"/>
</dbReference>
<keyword evidence="11" id="KW-0464">Manganese</keyword>
<gene>
    <name evidence="14" type="ORF">L596_024785</name>
</gene>
<evidence type="ECO:0000256" key="2">
    <source>
        <dbReference type="ARBA" id="ARBA00004922"/>
    </source>
</evidence>
<reference evidence="14 15" key="2">
    <citation type="journal article" date="2019" name="G3 (Bethesda)">
        <title>Hybrid Assembly of the Genome of the Entomopathogenic Nematode Steinernema carpocapsae Identifies the X-Chromosome.</title>
        <authorList>
            <person name="Serra L."/>
            <person name="Macchietto M."/>
            <person name="Macias-Munoz A."/>
            <person name="McGill C.J."/>
            <person name="Rodriguez I.M."/>
            <person name="Rodriguez B."/>
            <person name="Murad R."/>
            <person name="Mortazavi A."/>
        </authorList>
    </citation>
    <scope>NUCLEOTIDE SEQUENCE [LARGE SCALE GENOMIC DNA]</scope>
    <source>
        <strain evidence="14 15">ALL</strain>
    </source>
</reference>
<dbReference type="EC" id="2.4.1.-" evidence="11"/>
<dbReference type="Pfam" id="PF02709">
    <property type="entry name" value="Glyco_transf_7C"/>
    <property type="match status" value="1"/>
</dbReference>
<keyword evidence="15" id="KW-1185">Reference proteome</keyword>
<dbReference type="GO" id="GO:0046872">
    <property type="term" value="F:metal ion binding"/>
    <property type="evidence" value="ECO:0007669"/>
    <property type="project" value="UniProtKB-UniRule"/>
</dbReference>
<dbReference type="PANTHER" id="PTHR19300">
    <property type="entry name" value="BETA-1,4-GALACTOSYLTRANSFERASE"/>
    <property type="match status" value="1"/>
</dbReference>
<dbReference type="CDD" id="cd00899">
    <property type="entry name" value="b4GalT"/>
    <property type="match status" value="1"/>
</dbReference>
<proteinExistence type="inferred from homology"/>
<protein>
    <recommendedName>
        <fullName evidence="11">Beta-1,4-N-acetylgalactosaminyltransferase</fullName>
        <ecNumber evidence="11">2.4.1.-</ecNumber>
    </recommendedName>
    <alternativeName>
        <fullName evidence="11">Beta-4-GalNAcT</fullName>
    </alternativeName>
</protein>
<comment type="caution">
    <text evidence="14">The sequence shown here is derived from an EMBL/GenBank/DDBJ whole genome shotgun (WGS) entry which is preliminary data.</text>
</comment>
<evidence type="ECO:0000256" key="7">
    <source>
        <dbReference type="ARBA" id="ARBA00022968"/>
    </source>
</evidence>
<evidence type="ECO:0000256" key="10">
    <source>
        <dbReference type="ARBA" id="ARBA00023180"/>
    </source>
</evidence>
<dbReference type="SUPFAM" id="SSF53448">
    <property type="entry name" value="Nucleotide-diphospho-sugar transferases"/>
    <property type="match status" value="1"/>
</dbReference>
<dbReference type="EMBL" id="AZBU02000009">
    <property type="protein sequence ID" value="TKR64212.1"/>
    <property type="molecule type" value="Genomic_DNA"/>
</dbReference>
<keyword evidence="7 11" id="KW-0735">Signal-anchor</keyword>
<keyword evidence="8" id="KW-1133">Transmembrane helix</keyword>
<sequence length="340" mass="40227">MFRSVVRRRWASLVLWLILLCEVVFLLSRSSYPHHHLIRRLNVSRKNALTLCPEVPPGLVGPIQPDFNISELKELDGLQIGGHWKPETCEAMQRVAIIVPYRNREEHRRILLKNLHPLLQKQQLDYTIFVVDQSENQTFNRAKLMNVGFVEAKKQYDWDCFIFHDVDLIPENDNNMYSCVDQPKHMAVAVDKFNYKLFYNGIVGGALALTRKQMEEINGFSNDYWGWGSEDDDIYKRATDAGYRIHRDDETIARYTMIKHRRDKGNPRNKCRNILYGATTERWRKDGLNNLNYSLRSMIKKPLFTYMKADLFEKESKERLKKENSSYCFLSEFDIDYNWI</sequence>
<dbReference type="OrthoDB" id="10038994at2759"/>
<dbReference type="PRINTS" id="PR02050">
    <property type="entry name" value="B14GALTRFASE"/>
</dbReference>
<dbReference type="AlphaFoldDB" id="A0A4U5M5Y0"/>
<name>A0A4U5M5Y0_STECR</name>
<dbReference type="InterPro" id="IPR029044">
    <property type="entry name" value="Nucleotide-diphossugar_trans"/>
</dbReference>
<dbReference type="GO" id="GO:0033842">
    <property type="term" value="F:N-acetyl-beta-glucosaminyl-derivative 4-beta-N-acetylgalactosaminyltransferase activity"/>
    <property type="evidence" value="ECO:0007669"/>
    <property type="project" value="TreeGrafter"/>
</dbReference>